<dbReference type="OrthoDB" id="8780169at2"/>
<dbReference type="EMBL" id="CP035913">
    <property type="protein sequence ID" value="QBE66416.1"/>
    <property type="molecule type" value="Genomic_DNA"/>
</dbReference>
<gene>
    <name evidence="1" type="ORF">EWM63_27875</name>
    <name evidence="2" type="ORF">EWM63_28445</name>
</gene>
<sequence length="107" mass="12314">MEMNDQQRLSQVYDPARFLDALALHTGVSGDAGLGKALQISKHLLTWIRQRRYPVSATLLLQIHDATGLSVRELRDLVGDRRRAVRMSDRRVLSPEERVKEHTRRLT</sequence>
<dbReference type="RefSeq" id="WP_130189430.1">
    <property type="nucleotide sequence ID" value="NZ_CP035913.1"/>
</dbReference>
<dbReference type="AlphaFoldDB" id="A0A4P6L421"/>
<accession>A0A4P6L421</accession>
<dbReference type="EMBL" id="CP035913">
    <property type="protein sequence ID" value="QBE66322.1"/>
    <property type="molecule type" value="Genomic_DNA"/>
</dbReference>
<name>A0A4P6L421_9BURK</name>
<reference evidence="2 3" key="1">
    <citation type="submission" date="2019-02" db="EMBL/GenBank/DDBJ databases">
        <title>Draft Genome Sequences of Six Type Strains of the Genus Massilia.</title>
        <authorList>
            <person name="Miess H."/>
            <person name="Frediansyhah A."/>
            <person name="Gross H."/>
        </authorList>
    </citation>
    <scope>NUCLEOTIDE SEQUENCE [LARGE SCALE GENOMIC DNA]</scope>
    <source>
        <strain evidence="2 3">DSM 17473</strain>
    </source>
</reference>
<evidence type="ECO:0000313" key="3">
    <source>
        <dbReference type="Proteomes" id="UP000290637"/>
    </source>
</evidence>
<dbReference type="Proteomes" id="UP000290637">
    <property type="component" value="Chromosome"/>
</dbReference>
<dbReference type="KEGG" id="plue:EWM63_28445"/>
<organism evidence="2 3">
    <name type="scientific">Pseudoduganella lutea</name>
    <dbReference type="NCBI Taxonomy" id="321985"/>
    <lineage>
        <taxon>Bacteria</taxon>
        <taxon>Pseudomonadati</taxon>
        <taxon>Pseudomonadota</taxon>
        <taxon>Betaproteobacteria</taxon>
        <taxon>Burkholderiales</taxon>
        <taxon>Oxalobacteraceae</taxon>
        <taxon>Telluria group</taxon>
        <taxon>Pseudoduganella</taxon>
    </lineage>
</organism>
<proteinExistence type="predicted"/>
<protein>
    <submittedName>
        <fullName evidence="2">Uncharacterized protein</fullName>
    </submittedName>
</protein>
<dbReference type="KEGG" id="plue:EWM63_27875"/>
<evidence type="ECO:0000313" key="2">
    <source>
        <dbReference type="EMBL" id="QBE66416.1"/>
    </source>
</evidence>
<evidence type="ECO:0000313" key="1">
    <source>
        <dbReference type="EMBL" id="QBE66322.1"/>
    </source>
</evidence>
<keyword evidence="3" id="KW-1185">Reference proteome</keyword>